<protein>
    <submittedName>
        <fullName evidence="2">Uncharacterized protein</fullName>
    </submittedName>
</protein>
<evidence type="ECO:0000256" key="1">
    <source>
        <dbReference type="SAM" id="MobiDB-lite"/>
    </source>
</evidence>
<evidence type="ECO:0000313" key="3">
    <source>
        <dbReference type="Proteomes" id="UP000765509"/>
    </source>
</evidence>
<accession>A0A9Q3GP10</accession>
<evidence type="ECO:0000313" key="2">
    <source>
        <dbReference type="EMBL" id="MBW0474581.1"/>
    </source>
</evidence>
<gene>
    <name evidence="2" type="ORF">O181_014296</name>
</gene>
<dbReference type="AlphaFoldDB" id="A0A9Q3GP10"/>
<feature type="region of interest" description="Disordered" evidence="1">
    <location>
        <begin position="52"/>
        <end position="79"/>
    </location>
</feature>
<keyword evidence="3" id="KW-1185">Reference proteome</keyword>
<reference evidence="2" key="1">
    <citation type="submission" date="2021-03" db="EMBL/GenBank/DDBJ databases">
        <title>Draft genome sequence of rust myrtle Austropuccinia psidii MF-1, a brazilian biotype.</title>
        <authorList>
            <person name="Quecine M.C."/>
            <person name="Pachon D.M.R."/>
            <person name="Bonatelli M.L."/>
            <person name="Correr F.H."/>
            <person name="Franceschini L.M."/>
            <person name="Leite T.F."/>
            <person name="Margarido G.R.A."/>
            <person name="Almeida C.A."/>
            <person name="Ferrarezi J.A."/>
            <person name="Labate C.A."/>
        </authorList>
    </citation>
    <scope>NUCLEOTIDE SEQUENCE</scope>
    <source>
        <strain evidence="2">MF-1</strain>
    </source>
</reference>
<comment type="caution">
    <text evidence="2">The sequence shown here is derived from an EMBL/GenBank/DDBJ whole genome shotgun (WGS) entry which is preliminary data.</text>
</comment>
<dbReference type="EMBL" id="AVOT02003787">
    <property type="protein sequence ID" value="MBW0474581.1"/>
    <property type="molecule type" value="Genomic_DNA"/>
</dbReference>
<proteinExistence type="predicted"/>
<sequence length="79" mass="8829">MHPSTGDKQKEQPSSGFLILLALPLHTTTPAETLEDSSYVWELREEIWTEDGNDDLLESPTTAAHDFVEDKSLLKESEG</sequence>
<feature type="compositionally biased region" description="Basic and acidic residues" evidence="1">
    <location>
        <begin position="66"/>
        <end position="79"/>
    </location>
</feature>
<name>A0A9Q3GP10_9BASI</name>
<dbReference type="Proteomes" id="UP000765509">
    <property type="component" value="Unassembled WGS sequence"/>
</dbReference>
<organism evidence="2 3">
    <name type="scientific">Austropuccinia psidii MF-1</name>
    <dbReference type="NCBI Taxonomy" id="1389203"/>
    <lineage>
        <taxon>Eukaryota</taxon>
        <taxon>Fungi</taxon>
        <taxon>Dikarya</taxon>
        <taxon>Basidiomycota</taxon>
        <taxon>Pucciniomycotina</taxon>
        <taxon>Pucciniomycetes</taxon>
        <taxon>Pucciniales</taxon>
        <taxon>Sphaerophragmiaceae</taxon>
        <taxon>Austropuccinia</taxon>
    </lineage>
</organism>